<protein>
    <submittedName>
        <fullName evidence="1">Uncharacterized protein</fullName>
    </submittedName>
</protein>
<gene>
    <name evidence="1" type="ORF">JDN41_16595</name>
</gene>
<evidence type="ECO:0000313" key="2">
    <source>
        <dbReference type="Proteomes" id="UP000623250"/>
    </source>
</evidence>
<evidence type="ECO:0000313" key="1">
    <source>
        <dbReference type="EMBL" id="MBJ7545172.1"/>
    </source>
</evidence>
<keyword evidence="2" id="KW-1185">Reference proteome</keyword>
<dbReference type="RefSeq" id="WP_037241689.1">
    <property type="nucleotide sequence ID" value="NZ_JAEMUK010000088.1"/>
</dbReference>
<name>A0A8I1KKP3_9HYPH</name>
<dbReference type="Proteomes" id="UP000623250">
    <property type="component" value="Unassembled WGS sequence"/>
</dbReference>
<comment type="caution">
    <text evidence="1">The sequence shown here is derived from an EMBL/GenBank/DDBJ whole genome shotgun (WGS) entry which is preliminary data.</text>
</comment>
<dbReference type="AlphaFoldDB" id="A0A8I1KKP3"/>
<reference evidence="1 2" key="1">
    <citation type="submission" date="2020-12" db="EMBL/GenBank/DDBJ databases">
        <title>Revised draft genomes of Rhodomicrobium vannielii ATCC 17100 and Rhodomicrobium udaipurense JA643.</title>
        <authorList>
            <person name="Conners E.M."/>
            <person name="Davenport E.J."/>
            <person name="Bose A."/>
        </authorList>
    </citation>
    <scope>NUCLEOTIDE SEQUENCE [LARGE SCALE GENOMIC DNA]</scope>
    <source>
        <strain evidence="1 2">JA643</strain>
    </source>
</reference>
<sequence length="204" mass="22498">MENAAFAPVFRFIDPAPPRYGQTKLVEEMQQEVAKHVHAMFGPEAFDCPKTSAAWHEAGHCILYVAEGFEVRSTSIFPIVHKGTQQWIGKTDGGVPYTGPDTTAQDDLRHARRIIAGFASEALFDRRNCKPGSSLNERILVTCIAHSAAAKLGVSFESIERDLKARVTSALERSHRARRIAMELIGNGSINARRLEKLLGGVTR</sequence>
<proteinExistence type="predicted"/>
<organism evidence="1 2">
    <name type="scientific">Rhodomicrobium udaipurense</name>
    <dbReference type="NCBI Taxonomy" id="1202716"/>
    <lineage>
        <taxon>Bacteria</taxon>
        <taxon>Pseudomonadati</taxon>
        <taxon>Pseudomonadota</taxon>
        <taxon>Alphaproteobacteria</taxon>
        <taxon>Hyphomicrobiales</taxon>
        <taxon>Hyphomicrobiaceae</taxon>
        <taxon>Rhodomicrobium</taxon>
    </lineage>
</organism>
<accession>A0A8I1KKP3</accession>
<dbReference type="EMBL" id="JAEMUK010000088">
    <property type="protein sequence ID" value="MBJ7545172.1"/>
    <property type="molecule type" value="Genomic_DNA"/>
</dbReference>